<dbReference type="GO" id="GO:0005524">
    <property type="term" value="F:ATP binding"/>
    <property type="evidence" value="ECO:0007669"/>
    <property type="project" value="UniProtKB-KW"/>
</dbReference>
<dbReference type="GO" id="GO:0005886">
    <property type="term" value="C:plasma membrane"/>
    <property type="evidence" value="ECO:0007669"/>
    <property type="project" value="UniProtKB-SubCell"/>
</dbReference>
<dbReference type="SUPFAM" id="SSF52540">
    <property type="entry name" value="P-loop containing nucleoside triphosphate hydrolases"/>
    <property type="match status" value="1"/>
</dbReference>
<name>A0A4R1R222_9FIRM</name>
<dbReference type="OrthoDB" id="1699242at2"/>
<proteinExistence type="predicted"/>
<dbReference type="STRING" id="1469948.GCA_000732725_03715"/>
<feature type="transmembrane region" description="Helical" evidence="7">
    <location>
        <begin position="146"/>
        <end position="166"/>
    </location>
</feature>
<keyword evidence="6 7" id="KW-0472">Membrane</keyword>
<sequence length="580" mass="65499">MDLLKRVSKILTSRQRKLLLLLLFMMLIGAGLETVGTSLLIPFITVAMDPGSIVENDYLKYFYDLFHLTDANGFLIMLAIVLIIVFFVKNIYLYFMYYAQYRFIYNGQFNTSKNLFKDYVRRPYEFYLDASTPVLMRHIMSDVNGSYNLLLTFLQLFTELFIFTALLILALAISPAMTIIICGVLGIILLLNKKVLGPILRQFGHEVQTNSALTTKWIMQAVNGMKETKVLNKERYFVEQYEKSASKLNTIQKRQNSMQNIPRLTIETVCMAGILAIVAVFLAVGNNIGEMIKQVGMLAAVAIKLMPSANKLSTYINNIAYYEPSLRAVEDIIIRSHEKDVDTDVLFLKAEEIVPMDFAEEVKLENITYAYPNTELNILENAGVTIPIGKSVGFIGPSGAGKSTTVDILLGLLQPQKGRITVDGVDIRTNYPGWYAKIGYVPQMIFMLDDTIRNNVAYGVDEEDIDEEQVWYALKEAQMDAFVRGLPEGLDTSIGERGVRISGGQRQRLGIARALYTAPDIMIFDEATSALDNDTEQAIMEAIERLHGKKTLVIIAHRLSTIEKCDSVYRVEDQIFKKER</sequence>
<comment type="caution">
    <text evidence="10">The sequence shown here is derived from an EMBL/GenBank/DDBJ whole genome shotgun (WGS) entry which is preliminary data.</text>
</comment>
<dbReference type="AlphaFoldDB" id="A0A4R1R222"/>
<dbReference type="InterPro" id="IPR003593">
    <property type="entry name" value="AAA+_ATPase"/>
</dbReference>
<organism evidence="10 11">
    <name type="scientific">Kineothrix alysoides</name>
    <dbReference type="NCBI Taxonomy" id="1469948"/>
    <lineage>
        <taxon>Bacteria</taxon>
        <taxon>Bacillati</taxon>
        <taxon>Bacillota</taxon>
        <taxon>Clostridia</taxon>
        <taxon>Lachnospirales</taxon>
        <taxon>Lachnospiraceae</taxon>
        <taxon>Kineothrix</taxon>
    </lineage>
</organism>
<accession>A0A4R1R222</accession>
<dbReference type="Pfam" id="PF00664">
    <property type="entry name" value="ABC_membrane"/>
    <property type="match status" value="1"/>
</dbReference>
<keyword evidence="2 7" id="KW-0812">Transmembrane</keyword>
<dbReference type="GO" id="GO:0140359">
    <property type="term" value="F:ABC-type transporter activity"/>
    <property type="evidence" value="ECO:0007669"/>
    <property type="project" value="InterPro"/>
</dbReference>
<dbReference type="InterPro" id="IPR039421">
    <property type="entry name" value="Type_1_exporter"/>
</dbReference>
<dbReference type="RefSeq" id="WP_031392332.1">
    <property type="nucleotide sequence ID" value="NZ_JPNB01000002.1"/>
</dbReference>
<feature type="domain" description="ABC transporter" evidence="8">
    <location>
        <begin position="362"/>
        <end position="580"/>
    </location>
</feature>
<keyword evidence="4" id="KW-0067">ATP-binding</keyword>
<dbReference type="PANTHER" id="PTHR24221">
    <property type="entry name" value="ATP-BINDING CASSETTE SUB-FAMILY B"/>
    <property type="match status" value="1"/>
</dbReference>
<dbReference type="Proteomes" id="UP000295718">
    <property type="component" value="Unassembled WGS sequence"/>
</dbReference>
<evidence type="ECO:0000313" key="11">
    <source>
        <dbReference type="Proteomes" id="UP000295718"/>
    </source>
</evidence>
<evidence type="ECO:0000259" key="9">
    <source>
        <dbReference type="PROSITE" id="PS50929"/>
    </source>
</evidence>
<dbReference type="PANTHER" id="PTHR24221:SF654">
    <property type="entry name" value="ATP-BINDING CASSETTE SUB-FAMILY B MEMBER 6"/>
    <property type="match status" value="1"/>
</dbReference>
<keyword evidence="5 7" id="KW-1133">Transmembrane helix</keyword>
<evidence type="ECO:0000256" key="2">
    <source>
        <dbReference type="ARBA" id="ARBA00022692"/>
    </source>
</evidence>
<feature type="transmembrane region" description="Helical" evidence="7">
    <location>
        <begin position="71"/>
        <end position="95"/>
    </location>
</feature>
<protein>
    <submittedName>
        <fullName evidence="10">ABC-type multidrug transport system fused ATPase/permease subunit</fullName>
    </submittedName>
</protein>
<dbReference type="Pfam" id="PF00005">
    <property type="entry name" value="ABC_tran"/>
    <property type="match status" value="1"/>
</dbReference>
<evidence type="ECO:0000256" key="7">
    <source>
        <dbReference type="SAM" id="Phobius"/>
    </source>
</evidence>
<dbReference type="PROSITE" id="PS00211">
    <property type="entry name" value="ABC_TRANSPORTER_1"/>
    <property type="match status" value="1"/>
</dbReference>
<dbReference type="GO" id="GO:0034040">
    <property type="term" value="F:ATPase-coupled lipid transmembrane transporter activity"/>
    <property type="evidence" value="ECO:0007669"/>
    <property type="project" value="TreeGrafter"/>
</dbReference>
<dbReference type="InterPro" id="IPR017871">
    <property type="entry name" value="ABC_transporter-like_CS"/>
</dbReference>
<evidence type="ECO:0000256" key="6">
    <source>
        <dbReference type="ARBA" id="ARBA00023136"/>
    </source>
</evidence>
<dbReference type="SMART" id="SM00382">
    <property type="entry name" value="AAA"/>
    <property type="match status" value="1"/>
</dbReference>
<evidence type="ECO:0000313" key="10">
    <source>
        <dbReference type="EMBL" id="TCL59410.1"/>
    </source>
</evidence>
<evidence type="ECO:0000259" key="8">
    <source>
        <dbReference type="PROSITE" id="PS50893"/>
    </source>
</evidence>
<dbReference type="Gene3D" id="3.40.50.300">
    <property type="entry name" value="P-loop containing nucleotide triphosphate hydrolases"/>
    <property type="match status" value="1"/>
</dbReference>
<evidence type="ECO:0000256" key="3">
    <source>
        <dbReference type="ARBA" id="ARBA00022741"/>
    </source>
</evidence>
<dbReference type="InterPro" id="IPR011527">
    <property type="entry name" value="ABC1_TM_dom"/>
</dbReference>
<dbReference type="PROSITE" id="PS50929">
    <property type="entry name" value="ABC_TM1F"/>
    <property type="match status" value="1"/>
</dbReference>
<comment type="subcellular location">
    <subcellularLocation>
        <location evidence="1">Cell membrane</location>
        <topology evidence="1">Multi-pass membrane protein</topology>
    </subcellularLocation>
</comment>
<evidence type="ECO:0000256" key="5">
    <source>
        <dbReference type="ARBA" id="ARBA00022989"/>
    </source>
</evidence>
<dbReference type="InterPro" id="IPR036640">
    <property type="entry name" value="ABC1_TM_sf"/>
</dbReference>
<dbReference type="Gene3D" id="1.20.1560.10">
    <property type="entry name" value="ABC transporter type 1, transmembrane domain"/>
    <property type="match status" value="1"/>
</dbReference>
<reference evidence="10 11" key="1">
    <citation type="submission" date="2019-03" db="EMBL/GenBank/DDBJ databases">
        <title>Genomic Encyclopedia of Type Strains, Phase IV (KMG-IV): sequencing the most valuable type-strain genomes for metagenomic binning, comparative biology and taxonomic classification.</title>
        <authorList>
            <person name="Goeker M."/>
        </authorList>
    </citation>
    <scope>NUCLEOTIDE SEQUENCE [LARGE SCALE GENOMIC DNA]</scope>
    <source>
        <strain evidence="10 11">DSM 100556</strain>
    </source>
</reference>
<evidence type="ECO:0000256" key="4">
    <source>
        <dbReference type="ARBA" id="ARBA00022840"/>
    </source>
</evidence>
<dbReference type="SUPFAM" id="SSF90123">
    <property type="entry name" value="ABC transporter transmembrane region"/>
    <property type="match status" value="1"/>
</dbReference>
<feature type="transmembrane region" description="Helical" evidence="7">
    <location>
        <begin position="172"/>
        <end position="191"/>
    </location>
</feature>
<dbReference type="InterPro" id="IPR003439">
    <property type="entry name" value="ABC_transporter-like_ATP-bd"/>
</dbReference>
<dbReference type="GO" id="GO:0016887">
    <property type="term" value="F:ATP hydrolysis activity"/>
    <property type="evidence" value="ECO:0007669"/>
    <property type="project" value="InterPro"/>
</dbReference>
<gene>
    <name evidence="10" type="ORF">EDD76_104147</name>
</gene>
<keyword evidence="11" id="KW-1185">Reference proteome</keyword>
<dbReference type="EMBL" id="SLUO01000004">
    <property type="protein sequence ID" value="TCL59410.1"/>
    <property type="molecule type" value="Genomic_DNA"/>
</dbReference>
<feature type="transmembrane region" description="Helical" evidence="7">
    <location>
        <begin position="264"/>
        <end position="284"/>
    </location>
</feature>
<evidence type="ECO:0000256" key="1">
    <source>
        <dbReference type="ARBA" id="ARBA00004651"/>
    </source>
</evidence>
<keyword evidence="3" id="KW-0547">Nucleotide-binding</keyword>
<dbReference type="PROSITE" id="PS50893">
    <property type="entry name" value="ABC_TRANSPORTER_2"/>
    <property type="match status" value="1"/>
</dbReference>
<dbReference type="InterPro" id="IPR027417">
    <property type="entry name" value="P-loop_NTPase"/>
</dbReference>
<feature type="domain" description="ABC transmembrane type-1" evidence="9">
    <location>
        <begin position="20"/>
        <end position="288"/>
    </location>
</feature>